<dbReference type="EC" id="3.6.1.23" evidence="2"/>
<comment type="similarity">
    <text evidence="1">Belongs to the dUTPase family.</text>
</comment>
<proteinExistence type="inferred from homology"/>
<sequence length="172" mass="19785">MKIKIKYLQDATRMNKITKGNWIDVYAYQDTFVPEGERAMINLGFALELPKGWEGHLAPRSSTFKTWGIIQTNHVGVVDDTYIGDNDIWHMPVYCLQGKEHKYAKMECQLMFGENADEFYKDELANPKGTWIKKGDKIGQFRIMEVMPEIEFEEVESFGNADRNGFGSTGSR</sequence>
<dbReference type="PANTHER" id="PTHR11241:SF0">
    <property type="entry name" value="DEOXYURIDINE 5'-TRIPHOSPHATE NUCLEOTIDOHYDROLASE"/>
    <property type="match status" value="1"/>
</dbReference>
<evidence type="ECO:0000259" key="4">
    <source>
        <dbReference type="Pfam" id="PF00692"/>
    </source>
</evidence>
<dbReference type="PANTHER" id="PTHR11241">
    <property type="entry name" value="DEOXYURIDINE 5'-TRIPHOSPHATE NUCLEOTIDOHYDROLASE"/>
    <property type="match status" value="1"/>
</dbReference>
<evidence type="ECO:0000256" key="2">
    <source>
        <dbReference type="ARBA" id="ARBA00012379"/>
    </source>
</evidence>
<dbReference type="GO" id="GO:0006226">
    <property type="term" value="P:dUMP biosynthetic process"/>
    <property type="evidence" value="ECO:0007669"/>
    <property type="project" value="InterPro"/>
</dbReference>
<name>A0A8S5RFH8_9VIRU</name>
<keyword evidence="3" id="KW-0546">Nucleotide metabolism</keyword>
<organism evidence="5">
    <name type="scientific">virus sp. ctE0n6</name>
    <dbReference type="NCBI Taxonomy" id="2827985"/>
    <lineage>
        <taxon>Viruses</taxon>
    </lineage>
</organism>
<dbReference type="GO" id="GO:0004170">
    <property type="term" value="F:dUTP diphosphatase activity"/>
    <property type="evidence" value="ECO:0007669"/>
    <property type="project" value="UniProtKB-EC"/>
</dbReference>
<evidence type="ECO:0000256" key="3">
    <source>
        <dbReference type="ARBA" id="ARBA00023080"/>
    </source>
</evidence>
<evidence type="ECO:0000313" key="5">
    <source>
        <dbReference type="EMBL" id="DAE29915.1"/>
    </source>
</evidence>
<protein>
    <recommendedName>
        <fullName evidence="2">dUTP diphosphatase</fullName>
        <ecNumber evidence="2">3.6.1.23</ecNumber>
    </recommendedName>
</protein>
<dbReference type="GO" id="GO:0000287">
    <property type="term" value="F:magnesium ion binding"/>
    <property type="evidence" value="ECO:0007669"/>
    <property type="project" value="InterPro"/>
</dbReference>
<dbReference type="EMBL" id="BK059101">
    <property type="protein sequence ID" value="DAE29915.1"/>
    <property type="molecule type" value="Genomic_DNA"/>
</dbReference>
<dbReference type="GO" id="GO:0046081">
    <property type="term" value="P:dUTP catabolic process"/>
    <property type="evidence" value="ECO:0007669"/>
    <property type="project" value="InterPro"/>
</dbReference>
<feature type="domain" description="dUTPase-like" evidence="4">
    <location>
        <begin position="24"/>
        <end position="87"/>
    </location>
</feature>
<dbReference type="InterPro" id="IPR029054">
    <property type="entry name" value="dUTPase-like"/>
</dbReference>
<dbReference type="InterPro" id="IPR036157">
    <property type="entry name" value="dUTPase-like_sf"/>
</dbReference>
<dbReference type="Gene3D" id="2.70.40.10">
    <property type="match status" value="1"/>
</dbReference>
<accession>A0A8S5RFH8</accession>
<dbReference type="InterPro" id="IPR008181">
    <property type="entry name" value="dUTPase"/>
</dbReference>
<dbReference type="Pfam" id="PF00692">
    <property type="entry name" value="dUTPase"/>
    <property type="match status" value="1"/>
</dbReference>
<evidence type="ECO:0000256" key="1">
    <source>
        <dbReference type="ARBA" id="ARBA00006581"/>
    </source>
</evidence>
<dbReference type="SUPFAM" id="SSF51283">
    <property type="entry name" value="dUTPase-like"/>
    <property type="match status" value="1"/>
</dbReference>
<reference evidence="5" key="1">
    <citation type="journal article" date="2021" name="Proc. Natl. Acad. Sci. U.S.A.">
        <title>A Catalog of Tens of Thousands of Viruses from Human Metagenomes Reveals Hidden Associations with Chronic Diseases.</title>
        <authorList>
            <person name="Tisza M.J."/>
            <person name="Buck C.B."/>
        </authorList>
    </citation>
    <scope>NUCLEOTIDE SEQUENCE</scope>
    <source>
        <strain evidence="5">CtE0n6</strain>
    </source>
</reference>